<dbReference type="InterPro" id="IPR050173">
    <property type="entry name" value="ABC_transporter_C-like"/>
</dbReference>
<keyword evidence="8 9" id="KW-0472">Membrane</keyword>
<reference evidence="12" key="1">
    <citation type="submission" date="2021-01" db="UniProtKB">
        <authorList>
            <consortium name="EnsemblMetazoa"/>
        </authorList>
    </citation>
    <scope>IDENTIFICATION</scope>
    <source>
        <strain evidence="12">DH4</strain>
    </source>
</reference>
<keyword evidence="4" id="KW-0677">Repeat</keyword>
<accession>A0A8B8HA92</accession>
<dbReference type="GO" id="GO:0140359">
    <property type="term" value="F:ABC-type transporter activity"/>
    <property type="evidence" value="ECO:0007669"/>
    <property type="project" value="InterPro"/>
</dbReference>
<evidence type="ECO:0000256" key="5">
    <source>
        <dbReference type="ARBA" id="ARBA00022741"/>
    </source>
</evidence>
<dbReference type="GeneID" id="725051"/>
<dbReference type="KEGG" id="ame:725051"/>
<dbReference type="InterPro" id="IPR027417">
    <property type="entry name" value="P-loop_NTPase"/>
</dbReference>
<dbReference type="Proteomes" id="UP000005203">
    <property type="component" value="Linkage group LG11"/>
</dbReference>
<evidence type="ECO:0000256" key="1">
    <source>
        <dbReference type="ARBA" id="ARBA00004141"/>
    </source>
</evidence>
<dbReference type="InterPro" id="IPR044746">
    <property type="entry name" value="ABCC_6TM_D1"/>
</dbReference>
<dbReference type="InterPro" id="IPR017871">
    <property type="entry name" value="ABC_transporter-like_CS"/>
</dbReference>
<feature type="domain" description="ABC transmembrane type-1" evidence="11">
    <location>
        <begin position="109"/>
        <end position="392"/>
    </location>
</feature>
<dbReference type="InterPro" id="IPR036640">
    <property type="entry name" value="ABC1_TM_sf"/>
</dbReference>
<dbReference type="GO" id="GO:0016020">
    <property type="term" value="C:membrane"/>
    <property type="evidence" value="ECO:0007669"/>
    <property type="project" value="UniProtKB-SubCell"/>
</dbReference>
<keyword evidence="6" id="KW-0067">ATP-binding</keyword>
<feature type="domain" description="ABC transporter" evidence="10">
    <location>
        <begin position="464"/>
        <end position="702"/>
    </location>
</feature>
<evidence type="ECO:0000259" key="11">
    <source>
        <dbReference type="PROSITE" id="PS50929"/>
    </source>
</evidence>
<evidence type="ECO:0000313" key="13">
    <source>
        <dbReference type="Proteomes" id="UP000005203"/>
    </source>
</evidence>
<dbReference type="CDD" id="cd03250">
    <property type="entry name" value="ABCC_MRP_domain1"/>
    <property type="match status" value="1"/>
</dbReference>
<feature type="transmembrane region" description="Helical" evidence="9">
    <location>
        <begin position="105"/>
        <end position="131"/>
    </location>
</feature>
<dbReference type="SMART" id="SM00382">
    <property type="entry name" value="AAA"/>
    <property type="match status" value="2"/>
</dbReference>
<dbReference type="FunFam" id="3.40.50.300:FF:000163">
    <property type="entry name" value="Multidrug resistance-associated protein member 4"/>
    <property type="match status" value="1"/>
</dbReference>
<feature type="transmembrane region" description="Helical" evidence="9">
    <location>
        <begin position="941"/>
        <end position="973"/>
    </location>
</feature>
<reference evidence="14" key="2">
    <citation type="submission" date="2025-04" db="UniProtKB">
        <authorList>
            <consortium name="RefSeq"/>
        </authorList>
    </citation>
    <scope>IDENTIFICATION</scope>
    <source>
        <strain evidence="14">DH4</strain>
        <tissue evidence="14">Whole body</tissue>
    </source>
</reference>
<dbReference type="InterPro" id="IPR003593">
    <property type="entry name" value="AAA+_ATPase"/>
</dbReference>
<dbReference type="PANTHER" id="PTHR24223:SF415">
    <property type="entry name" value="FI20190P1"/>
    <property type="match status" value="1"/>
</dbReference>
<dbReference type="Pfam" id="PF00664">
    <property type="entry name" value="ABC_membrane"/>
    <property type="match status" value="2"/>
</dbReference>
<evidence type="ECO:0000256" key="7">
    <source>
        <dbReference type="ARBA" id="ARBA00022989"/>
    </source>
</evidence>
<keyword evidence="13" id="KW-1185">Reference proteome</keyword>
<dbReference type="Pfam" id="PF00005">
    <property type="entry name" value="ABC_tran"/>
    <property type="match status" value="2"/>
</dbReference>
<dbReference type="InterPro" id="IPR003439">
    <property type="entry name" value="ABC_transporter-like_ATP-bd"/>
</dbReference>
<protein>
    <submittedName>
        <fullName evidence="14">Multidrug resistance-associated protein 4 isoform X1</fullName>
    </submittedName>
</protein>
<dbReference type="SUPFAM" id="SSF90123">
    <property type="entry name" value="ABC transporter transmembrane region"/>
    <property type="match status" value="2"/>
</dbReference>
<feature type="transmembrane region" description="Helical" evidence="9">
    <location>
        <begin position="1034"/>
        <end position="1065"/>
    </location>
</feature>
<proteinExistence type="predicted"/>
<dbReference type="CDD" id="cd03244">
    <property type="entry name" value="ABCC_MRP_domain2"/>
    <property type="match status" value="1"/>
</dbReference>
<feature type="transmembrane region" description="Helical" evidence="9">
    <location>
        <begin position="367"/>
        <end position="391"/>
    </location>
</feature>
<dbReference type="GO" id="GO:0016887">
    <property type="term" value="F:ATP hydrolysis activity"/>
    <property type="evidence" value="ECO:0007669"/>
    <property type="project" value="InterPro"/>
</dbReference>
<keyword evidence="2" id="KW-0813">Transport</keyword>
<dbReference type="CDD" id="cd18580">
    <property type="entry name" value="ABC_6TM_ABCC_D2"/>
    <property type="match status" value="1"/>
</dbReference>
<feature type="transmembrane region" description="Helical" evidence="9">
    <location>
        <begin position="777"/>
        <end position="801"/>
    </location>
</feature>
<dbReference type="EnsemblMetazoa" id="XM_026444009">
    <property type="protein sequence ID" value="XP_026299794"/>
    <property type="gene ID" value="LOC725051"/>
</dbReference>
<keyword evidence="3 9" id="KW-0812">Transmembrane</keyword>
<accession>A0A7M7MRH2</accession>
<dbReference type="FunFam" id="3.40.50.300:FF:000973">
    <property type="entry name" value="Multidrug resistance-associated protein 4"/>
    <property type="match status" value="1"/>
</dbReference>
<dbReference type="SUPFAM" id="SSF52540">
    <property type="entry name" value="P-loop containing nucleoside triphosphate hydrolases"/>
    <property type="match status" value="2"/>
</dbReference>
<evidence type="ECO:0000256" key="8">
    <source>
        <dbReference type="ARBA" id="ARBA00023136"/>
    </source>
</evidence>
<evidence type="ECO:0000256" key="3">
    <source>
        <dbReference type="ARBA" id="ARBA00022692"/>
    </source>
</evidence>
<dbReference type="InterPro" id="IPR011527">
    <property type="entry name" value="ABC1_TM_dom"/>
</dbReference>
<evidence type="ECO:0000256" key="9">
    <source>
        <dbReference type="SAM" id="Phobius"/>
    </source>
</evidence>
<comment type="subcellular location">
    <subcellularLocation>
        <location evidence="1">Membrane</location>
        <topology evidence="1">Multi-pass membrane protein</topology>
    </subcellularLocation>
</comment>
<keyword evidence="5" id="KW-0547">Nucleotide-binding</keyword>
<dbReference type="Gene3D" id="3.40.50.300">
    <property type="entry name" value="P-loop containing nucleotide triphosphate hydrolases"/>
    <property type="match status" value="2"/>
</dbReference>
<dbReference type="OrthoDB" id="6500128at2759"/>
<dbReference type="RefSeq" id="XP_026299794.1">
    <property type="nucleotide sequence ID" value="XM_026444009.1"/>
</dbReference>
<evidence type="ECO:0000256" key="6">
    <source>
        <dbReference type="ARBA" id="ARBA00022840"/>
    </source>
</evidence>
<dbReference type="InterPro" id="IPR044726">
    <property type="entry name" value="ABCC_6TM_D2"/>
</dbReference>
<feature type="transmembrane region" description="Helical" evidence="9">
    <location>
        <begin position="222"/>
        <end position="243"/>
    </location>
</feature>
<gene>
    <name evidence="14" type="primary">LOC725051</name>
</gene>
<keyword evidence="7 9" id="KW-1133">Transmembrane helix</keyword>
<dbReference type="PROSITE" id="PS00211">
    <property type="entry name" value="ABC_TRANSPORTER_1"/>
    <property type="match status" value="1"/>
</dbReference>
<evidence type="ECO:0000313" key="12">
    <source>
        <dbReference type="EnsemblMetazoa" id="XP_026299794"/>
    </source>
</evidence>
<feature type="transmembrane region" description="Helical" evidence="9">
    <location>
        <begin position="249"/>
        <end position="269"/>
    </location>
</feature>
<evidence type="ECO:0000259" key="10">
    <source>
        <dbReference type="PROSITE" id="PS50893"/>
    </source>
</evidence>
<feature type="transmembrane region" description="Helical" evidence="9">
    <location>
        <begin position="1077"/>
        <end position="1095"/>
    </location>
</feature>
<dbReference type="FunFam" id="1.20.1560.10:FF:000026">
    <property type="entry name" value="Multidrug resistance-associated protein lethal(2)03659"/>
    <property type="match status" value="1"/>
</dbReference>
<dbReference type="Gene3D" id="1.20.1560.10">
    <property type="entry name" value="ABC transporter type 1, transmembrane domain"/>
    <property type="match status" value="2"/>
</dbReference>
<dbReference type="CDD" id="cd18579">
    <property type="entry name" value="ABC_6TM_ABCC_D1"/>
    <property type="match status" value="1"/>
</dbReference>
<dbReference type="GO" id="GO:0005524">
    <property type="term" value="F:ATP binding"/>
    <property type="evidence" value="ECO:0007669"/>
    <property type="project" value="UniProtKB-KW"/>
</dbReference>
<dbReference type="FunFam" id="1.20.1560.10:FF:000014">
    <property type="entry name" value="Multidrug resistance-associated protein member 4"/>
    <property type="match status" value="1"/>
</dbReference>
<evidence type="ECO:0000313" key="14">
    <source>
        <dbReference type="RefSeq" id="XP_026299794.1"/>
    </source>
</evidence>
<feature type="domain" description="ABC transporter" evidence="10">
    <location>
        <begin position="1139"/>
        <end position="1368"/>
    </location>
</feature>
<dbReference type="PROSITE" id="PS50893">
    <property type="entry name" value="ABC_TRANSPORTER_2"/>
    <property type="match status" value="2"/>
</dbReference>
<evidence type="ECO:0000256" key="4">
    <source>
        <dbReference type="ARBA" id="ARBA00022737"/>
    </source>
</evidence>
<feature type="transmembrane region" description="Helical" evidence="9">
    <location>
        <begin position="860"/>
        <end position="880"/>
    </location>
</feature>
<feature type="domain" description="ABC transmembrane type-1" evidence="11">
    <location>
        <begin position="788"/>
        <end position="1110"/>
    </location>
</feature>
<organism evidence="12">
    <name type="scientific">Apis mellifera</name>
    <name type="common">Honeybee</name>
    <dbReference type="NCBI Taxonomy" id="7460"/>
    <lineage>
        <taxon>Eukaryota</taxon>
        <taxon>Metazoa</taxon>
        <taxon>Ecdysozoa</taxon>
        <taxon>Arthropoda</taxon>
        <taxon>Hexapoda</taxon>
        <taxon>Insecta</taxon>
        <taxon>Pterygota</taxon>
        <taxon>Neoptera</taxon>
        <taxon>Endopterygota</taxon>
        <taxon>Hymenoptera</taxon>
        <taxon>Apocrita</taxon>
        <taxon>Aculeata</taxon>
        <taxon>Apoidea</taxon>
        <taxon>Anthophila</taxon>
        <taxon>Apidae</taxon>
        <taxon>Apis</taxon>
    </lineage>
</organism>
<feature type="transmembrane region" description="Helical" evidence="9">
    <location>
        <begin position="333"/>
        <end position="355"/>
    </location>
</feature>
<name>A0A7M7MRH2_APIME</name>
<dbReference type="PROSITE" id="PS50929">
    <property type="entry name" value="ABC_TM1F"/>
    <property type="match status" value="2"/>
</dbReference>
<dbReference type="PANTHER" id="PTHR24223">
    <property type="entry name" value="ATP-BINDING CASSETTE SUB-FAMILY C"/>
    <property type="match status" value="1"/>
</dbReference>
<feature type="transmembrane region" description="Helical" evidence="9">
    <location>
        <begin position="151"/>
        <end position="172"/>
    </location>
</feature>
<evidence type="ECO:0000256" key="2">
    <source>
        <dbReference type="ARBA" id="ARBA00022448"/>
    </source>
</evidence>
<sequence length="1418" mass="161689">METKFSYTKRCPQETASPISRLFFGWIKDIFIYGTKRGLTLSDLYHPLRQDESKTITDRLQECWNQEVEKWKQKQKEMHHDEYSKKSNDSPRLVNVIFRVFWKKYLYTGLLLSVQYLILMVINPILVSWIISYFKIDENAKRMEKLEVVTYICYLLLSIIMIVCISHHVDLLTQQIGMRIRIACSSLIYRKILRLSKGALTHISSGQVVNLLSNDVRRFDEICYYLNYIWITPIQFIIIFVILWHAVGIPSIIGISILLLLTVPTYTVFSPLTHQYRKITAKLIDKRMQLMNEFINGIQVIKMYAWEKPFEKIVKAIRSTEILNIQNSTCIRAVYLALVVFSNRVVLFSTLTSFVLMGNQVRVELTFMLACYFEMLQLTTTLLFPQALLLIGETLVSIKRLETFLLLDEYPSEKGSHPHRNEVLKFNKKSNLLKENVEIIKITNRGQNINLNNVEEEEQSPVTIVMERVSANWIPNQLPPTLCNISMKIQGGELCCIVGSVGSGKSSILHLLLKELPLGAGKLALHCKPFEKYNGQDKNIPLKISYASQEAWLFSGTVRDNILFGQPYDKDRYIAVTKVCALMKDFQQLPYGDMSNVGEGGSSLSGGQKARVNLARAVYKKADIYLFDDPLSAVDSRVAKHLFYRCIKNYLQGKTRILCTHQLQFIKETDKIAVLDKGSLAMYGTYEDLFKSNENFIDMINVIKMSAEIKIQNENVESFKNTSTRRKSSKTTIRRLSSVKSTTSSMNSYNYENEELAPDNDEIMTTDHSSSKILRKYFRYGGSYCTIAALIFITLIAQVTVNGNDYWVSYWTNIESIRMALANNSRLSKNQYSSYILNDTFLSNVFSLDKHGLITTIDAIYVYTFCIIMCIVTVFVRNMFFIKVCANASKNLHNSMFHNILQTTMNFFHYNASGRIVNRFSKDLGVVDEVLPRVMLESIQIFLVIIGILIIVMIMNYWMVIPIAILVILFYFVRISYLRTANGVKRLEGVAKSPVFSHVNATLNGLSTIRSSGSNVIELLQKQFDHLQDVHTGVWYIILVVPVAFGLFIDFVTCIFIACVCFSFVSIETDNTLGGNVGIAISQSLIIIGCLQYGLKQLSETISQLTSVERIVQYTNLPKEASWTSNDPPAKNWPENGQLILKNVYMKYDKNEAPVLKNLNVTIEAGWKVGIVGRTGAGKSSIISALFRLFDECLQGEIKIDGRDTRTLGLHELRSRISIIPQEPFLFSETLRYNLDPFKNFDDVLLWNTLREVELNDLNLDQTLMHGGNNLSIGQKQLICLARAILKNNRLLVLDEATANIDNYTDELIQKTIRVKFVNCTVITIAHRINTIIDSDRIIVMDSGKIAEFGTPYELLQDNPNGIFSQMVNNTGVFMAQSLRDQAENAYLKKTKRTSLDIIQTCPAEDNVTNDIIAQSSL</sequence>